<dbReference type="Gene3D" id="2.70.70.10">
    <property type="entry name" value="Glucose Permease (Domain IIA)"/>
    <property type="match status" value="1"/>
</dbReference>
<organism evidence="3 4">
    <name type="scientific">Aerococcus viridans</name>
    <dbReference type="NCBI Taxonomy" id="1377"/>
    <lineage>
        <taxon>Bacteria</taxon>
        <taxon>Bacillati</taxon>
        <taxon>Bacillota</taxon>
        <taxon>Bacilli</taxon>
        <taxon>Lactobacillales</taxon>
        <taxon>Aerococcaceae</taxon>
        <taxon>Aerococcus</taxon>
    </lineage>
</organism>
<evidence type="ECO:0000313" key="3">
    <source>
        <dbReference type="EMBL" id="PNL90834.1"/>
    </source>
</evidence>
<evidence type="ECO:0000259" key="1">
    <source>
        <dbReference type="Pfam" id="PF01551"/>
    </source>
</evidence>
<dbReference type="InterPro" id="IPR011055">
    <property type="entry name" value="Dup_hybrid_motif"/>
</dbReference>
<protein>
    <submittedName>
        <fullName evidence="3">Lysin</fullName>
    </submittedName>
</protein>
<dbReference type="InterPro" id="IPR010572">
    <property type="entry name" value="Tail_dom"/>
</dbReference>
<dbReference type="Pfam" id="PF06605">
    <property type="entry name" value="Prophage_tail"/>
    <property type="match status" value="1"/>
</dbReference>
<dbReference type="Pfam" id="PF01551">
    <property type="entry name" value="Peptidase_M23"/>
    <property type="match status" value="1"/>
</dbReference>
<sequence length="612" mass="68656">MYRVSIFNDGKRIDIHQQNISANKLVEGKVKSMVDGIDTFDFSFYQNNKGYGQIQPLKTQIEVVNTKTNESIFKGRVYMPTDDMASNGLHSTSFVCQSEMGYLTDSVSRHVEWRGSPRNLMTSILNWHNGQVEDFKKFQLGVVEVEDPNDFQYLYLSATRSTYEEILDKIIDRLGGELSIRYDKGVRYLDVLKRIGKQSKTTIKLGKNLRTLSRTVDATEVITRLTPLGARIESEDETATDASEERLTIASVNNGKPYIDREDLFEYYTIKGKSVVWEDVNDPKILLTKGKEYMAKIQPVKTQYTLTAYDLHTIGKAPEEFKIGYDYHVMNPVMNLDNYLRCVELTIDIVSPQESSMVIGDKLSTIYDYQWITQNMKQQLTELSYSFVNQSKRLSDIRNSYADLSQLYSTVSTEKIPSIEKQIKDLGKLIENLTPPTTPTDPPVGSDGYATDRVFPVDYTLPGINFFVRAGKSPGSIEYDMTYGPRNGVLHSGHDIGTNGDRNYTAHATTDGVVRKAEFMTGGIGNAVYVEHTGDKFWSNYMHLKSISVSVGQTVKAGDVIGVIGGTGGDYAPHLHYELSPDGVFHSGGNTVNPQNYLGITGDNKTSLPRPI</sequence>
<reference evidence="4" key="1">
    <citation type="submission" date="2017-12" db="EMBL/GenBank/DDBJ databases">
        <title>FDA dAtabase for Regulatory Grade micrObial Sequences (FDA-ARGOS): Supporting development and validation of Infectious Disease Dx tests.</title>
        <authorList>
            <person name="Hoffmann M."/>
            <person name="Allard M."/>
            <person name="Evans P."/>
            <person name="Brown E."/>
            <person name="Tallon L."/>
            <person name="Sadzewicz L."/>
            <person name="Sengamalay N."/>
            <person name="Ott S."/>
            <person name="Godinez A."/>
            <person name="Nagaraj S."/>
            <person name="Vavikolanu K."/>
            <person name="Aluvathingal J."/>
            <person name="Nadendla S."/>
            <person name="Sichtig H."/>
        </authorList>
    </citation>
    <scope>NUCLEOTIDE SEQUENCE [LARGE SCALE GENOMIC DNA]</scope>
    <source>
        <strain evidence="4">FDAARGOS_249</strain>
    </source>
</reference>
<dbReference type="NCBIfam" id="TIGR01665">
    <property type="entry name" value="put_anti_recept"/>
    <property type="match status" value="1"/>
</dbReference>
<dbReference type="SUPFAM" id="SSF51261">
    <property type="entry name" value="Duplicated hybrid motif"/>
    <property type="match status" value="1"/>
</dbReference>
<name>A0A2J9PKF7_9LACT</name>
<dbReference type="Proteomes" id="UP000192813">
    <property type="component" value="Unassembled WGS sequence"/>
</dbReference>
<dbReference type="GO" id="GO:0004222">
    <property type="term" value="F:metalloendopeptidase activity"/>
    <property type="evidence" value="ECO:0007669"/>
    <property type="project" value="TreeGrafter"/>
</dbReference>
<dbReference type="PANTHER" id="PTHR21666:SF270">
    <property type="entry name" value="MUREIN HYDROLASE ACTIVATOR ENVC"/>
    <property type="match status" value="1"/>
</dbReference>
<dbReference type="InterPro" id="IPR050570">
    <property type="entry name" value="Cell_wall_metabolism_enzyme"/>
</dbReference>
<evidence type="ECO:0000313" key="4">
    <source>
        <dbReference type="Proteomes" id="UP000192813"/>
    </source>
</evidence>
<dbReference type="InterPro" id="IPR016047">
    <property type="entry name" value="M23ase_b-sheet_dom"/>
</dbReference>
<gene>
    <name evidence="3" type="ORF">A6J77_000550</name>
</gene>
<dbReference type="AlphaFoldDB" id="A0A2J9PKF7"/>
<dbReference type="CDD" id="cd12797">
    <property type="entry name" value="M23_peptidase"/>
    <property type="match status" value="1"/>
</dbReference>
<dbReference type="RefSeq" id="WP_083067610.1">
    <property type="nucleotide sequence ID" value="NZ_NBTM02000001.1"/>
</dbReference>
<feature type="domain" description="M23ase beta-sheet core" evidence="1">
    <location>
        <begin position="491"/>
        <end position="583"/>
    </location>
</feature>
<accession>A0A2J9PKF7</accession>
<proteinExistence type="predicted"/>
<evidence type="ECO:0000259" key="2">
    <source>
        <dbReference type="Pfam" id="PF06605"/>
    </source>
</evidence>
<dbReference type="EMBL" id="NBTM02000001">
    <property type="protein sequence ID" value="PNL90834.1"/>
    <property type="molecule type" value="Genomic_DNA"/>
</dbReference>
<comment type="caution">
    <text evidence="3">The sequence shown here is derived from an EMBL/GenBank/DDBJ whole genome shotgun (WGS) entry which is preliminary data.</text>
</comment>
<dbReference type="PANTHER" id="PTHR21666">
    <property type="entry name" value="PEPTIDASE-RELATED"/>
    <property type="match status" value="1"/>
</dbReference>
<dbReference type="InterPro" id="IPR007119">
    <property type="entry name" value="Phage_tail_spike_N"/>
</dbReference>
<feature type="domain" description="Tail spike" evidence="2">
    <location>
        <begin position="116"/>
        <end position="370"/>
    </location>
</feature>